<comment type="similarity">
    <text evidence="1">Belongs to the intimin/invasin family.</text>
</comment>
<dbReference type="EMBL" id="JARRAF010000003">
    <property type="protein sequence ID" value="MDK2123233.1"/>
    <property type="molecule type" value="Genomic_DNA"/>
</dbReference>
<dbReference type="Pfam" id="PF02369">
    <property type="entry name" value="Big_1"/>
    <property type="match status" value="2"/>
</dbReference>
<dbReference type="PROSITE" id="PS51257">
    <property type="entry name" value="PROKAR_LIPOPROTEIN"/>
    <property type="match status" value="1"/>
</dbReference>
<dbReference type="PROSITE" id="PS00455">
    <property type="entry name" value="AMP_BINDING"/>
    <property type="match status" value="1"/>
</dbReference>
<organism evidence="3 4">
    <name type="scientific">Parachitinimonas caeni</name>
    <dbReference type="NCBI Taxonomy" id="3031301"/>
    <lineage>
        <taxon>Bacteria</taxon>
        <taxon>Pseudomonadati</taxon>
        <taxon>Pseudomonadota</taxon>
        <taxon>Betaproteobacteria</taxon>
        <taxon>Neisseriales</taxon>
        <taxon>Chitinibacteraceae</taxon>
        <taxon>Parachitinimonas</taxon>
    </lineage>
</organism>
<gene>
    <name evidence="3" type="ORF">PZA18_04115</name>
</gene>
<dbReference type="RefSeq" id="WP_284099523.1">
    <property type="nucleotide sequence ID" value="NZ_JARRAF010000003.1"/>
</dbReference>
<dbReference type="Gene3D" id="2.60.40.10">
    <property type="entry name" value="Immunoglobulins"/>
    <property type="match status" value="4"/>
</dbReference>
<dbReference type="SMART" id="SM00634">
    <property type="entry name" value="BID_1"/>
    <property type="match status" value="3"/>
</dbReference>
<protein>
    <submittedName>
        <fullName evidence="3">Ig-like domain-containing protein</fullName>
    </submittedName>
</protein>
<dbReference type="InterPro" id="IPR003344">
    <property type="entry name" value="Big_1_dom"/>
</dbReference>
<keyword evidence="4" id="KW-1185">Reference proteome</keyword>
<dbReference type="Proteomes" id="UP001172778">
    <property type="component" value="Unassembled WGS sequence"/>
</dbReference>
<dbReference type="InterPro" id="IPR008964">
    <property type="entry name" value="Invasin/intimin_cell_adhesion"/>
</dbReference>
<accession>A0ABT7DVU3</accession>
<evidence type="ECO:0000313" key="3">
    <source>
        <dbReference type="EMBL" id="MDK2123233.1"/>
    </source>
</evidence>
<dbReference type="InterPro" id="IPR020845">
    <property type="entry name" value="AMP-binding_CS"/>
</dbReference>
<reference evidence="3" key="1">
    <citation type="submission" date="2023-03" db="EMBL/GenBank/DDBJ databases">
        <title>Chitinimonas shenzhenensis gen. nov., sp. nov., a novel member of family Burkholderiaceae isolated from activated sludge collected in Shen Zhen, China.</title>
        <authorList>
            <person name="Wang X."/>
        </authorList>
    </citation>
    <scope>NUCLEOTIDE SEQUENCE</scope>
    <source>
        <strain evidence="3">DQS-5</strain>
    </source>
</reference>
<sequence length="745" mass="76919">MRFFDSAKDTSVGKWFAMAGLVLLTACNGSGGGSSGSVNTGQTGPQPASISILANSTQLNSDNKTAVEITAIVKDSGNAAMAGQTVKFSTTDGVVTAENPVTGSNGSVVAKLNTSGDPSNRNVTVTATSGKVSSSVTVTVSGTSIAVSGTSSIVLNSSTDLVVSVTDSSGIGISNKPVVITSALGNTLKVVQNGNTTEGVGKVSTTTDSQGKLTVTVKGDRAGSDILTFGAAGAAKQFNLNVSSSSFQFIGYNGQTDVVLRTPQLITVKWLEGGQPAVGRTVNFSTTRGTLYDASQSGLVPASSSTTNSQGEASIMVASDQAGSAIVLATSSGGTTSNTISMRFVAATASRVDLQADRTTLGVFKPNNAASQATLTAVVRDSANNLVKNARVEFSAISDITGGTLSSPSALTDESGIASVVYTSGTISSPKDGVVIRATVREVNNRVITNGVSSDIKLTVAAQSLFVRLGTDNLQGSDGQTNYQKTYSAIVTDAAGNPVANQPVQFTFVLDLYYKGYFSAGAEEWVPTYTTVCASEDVNYNGILDPGEDINGNGQLTPGAVANVTATANTNADGIATTKITFPKEYAYWVRGTLDATVKVAGTETRATVKNIILEGVKGDYAKDKRPPGRLIEGGYFQRNVTVRQLNRYFTVSNTTGNNGTLVETQKPDETITPASQRWVGPAVPGTQTVFKTRSPNLTDVQILTQPNGTAVNETTTTTFTEVVFLQSLSVISPYGQSGTCSDTN</sequence>
<feature type="domain" description="Big-1" evidence="2">
    <location>
        <begin position="238"/>
        <end position="341"/>
    </location>
</feature>
<name>A0ABT7DVU3_9NEIS</name>
<comment type="caution">
    <text evidence="3">The sequence shown here is derived from an EMBL/GenBank/DDBJ whole genome shotgun (WGS) entry which is preliminary data.</text>
</comment>
<proteinExistence type="inferred from homology"/>
<evidence type="ECO:0000313" key="4">
    <source>
        <dbReference type="Proteomes" id="UP001172778"/>
    </source>
</evidence>
<evidence type="ECO:0000259" key="2">
    <source>
        <dbReference type="SMART" id="SM00634"/>
    </source>
</evidence>
<feature type="domain" description="Big-1" evidence="2">
    <location>
        <begin position="350"/>
        <end position="450"/>
    </location>
</feature>
<dbReference type="InterPro" id="IPR013783">
    <property type="entry name" value="Ig-like_fold"/>
</dbReference>
<feature type="domain" description="Big-1" evidence="2">
    <location>
        <begin position="48"/>
        <end position="139"/>
    </location>
</feature>
<dbReference type="SUPFAM" id="SSF49373">
    <property type="entry name" value="Invasin/intimin cell-adhesion fragments"/>
    <property type="match status" value="3"/>
</dbReference>
<evidence type="ECO:0000256" key="1">
    <source>
        <dbReference type="ARBA" id="ARBA00010116"/>
    </source>
</evidence>